<feature type="domain" description="C2" evidence="2">
    <location>
        <begin position="1"/>
        <end position="135"/>
    </location>
</feature>
<evidence type="ECO:0000313" key="4">
    <source>
        <dbReference type="Proteomes" id="UP000825935"/>
    </source>
</evidence>
<evidence type="ECO:0000256" key="1">
    <source>
        <dbReference type="SAM" id="MobiDB-lite"/>
    </source>
</evidence>
<name>A0A8T2R6Z8_CERRI</name>
<proteinExistence type="predicted"/>
<dbReference type="PANTHER" id="PTHR32246">
    <property type="entry name" value="INGRESSION PROTEIN FIC1"/>
    <property type="match status" value="1"/>
</dbReference>
<dbReference type="SUPFAM" id="SSF49562">
    <property type="entry name" value="C2 domain (Calcium/lipid-binding domain, CaLB)"/>
    <property type="match status" value="1"/>
</dbReference>
<sequence length="242" mass="26094">MAAEDEGGKVGGWVELIIHSAENLKDVRTLEKMQTYVEASVERSGRTYSQNEAAEKALTPVDRRGGRNPKWEHTLRLHFTCHSLAQLSSSSFLLLRILALPSAAALSASPTRVGSVLLPFSHISCQLHPGSDVPICLTDTWQRSTARVQRPSGRYQGFLTFSVRLRLQGDGEGAPPVPQSLRPSTSRLRSQLSNSNNHFDPTAPLSFAPSHAPDAFNDSGSMAGAVLAAALAMESCDIAGDF</sequence>
<gene>
    <name evidence="3" type="ORF">KP509_29G035900</name>
</gene>
<evidence type="ECO:0000259" key="2">
    <source>
        <dbReference type="PROSITE" id="PS50004"/>
    </source>
</evidence>
<protein>
    <recommendedName>
        <fullName evidence="2">C2 domain-containing protein</fullName>
    </recommendedName>
</protein>
<dbReference type="PANTHER" id="PTHR32246:SF173">
    <property type="entry name" value="C2 DOMAIN-CONTAINING PROTEIN"/>
    <property type="match status" value="1"/>
</dbReference>
<dbReference type="InterPro" id="IPR035892">
    <property type="entry name" value="C2_domain_sf"/>
</dbReference>
<accession>A0A8T2R6Z8</accession>
<feature type="region of interest" description="Disordered" evidence="1">
    <location>
        <begin position="171"/>
        <end position="206"/>
    </location>
</feature>
<dbReference type="InterPro" id="IPR000008">
    <property type="entry name" value="C2_dom"/>
</dbReference>
<dbReference type="Gene3D" id="2.60.40.150">
    <property type="entry name" value="C2 domain"/>
    <property type="match status" value="1"/>
</dbReference>
<comment type="caution">
    <text evidence="3">The sequence shown here is derived from an EMBL/GenBank/DDBJ whole genome shotgun (WGS) entry which is preliminary data.</text>
</comment>
<dbReference type="PROSITE" id="PS50004">
    <property type="entry name" value="C2"/>
    <property type="match status" value="1"/>
</dbReference>
<dbReference type="OrthoDB" id="270970at2759"/>
<organism evidence="3 4">
    <name type="scientific">Ceratopteris richardii</name>
    <name type="common">Triangle waterfern</name>
    <dbReference type="NCBI Taxonomy" id="49495"/>
    <lineage>
        <taxon>Eukaryota</taxon>
        <taxon>Viridiplantae</taxon>
        <taxon>Streptophyta</taxon>
        <taxon>Embryophyta</taxon>
        <taxon>Tracheophyta</taxon>
        <taxon>Polypodiopsida</taxon>
        <taxon>Polypodiidae</taxon>
        <taxon>Polypodiales</taxon>
        <taxon>Pteridineae</taxon>
        <taxon>Pteridaceae</taxon>
        <taxon>Parkerioideae</taxon>
        <taxon>Ceratopteris</taxon>
    </lineage>
</organism>
<evidence type="ECO:0000313" key="3">
    <source>
        <dbReference type="EMBL" id="KAH7291790.1"/>
    </source>
</evidence>
<dbReference type="Proteomes" id="UP000825935">
    <property type="component" value="Chromosome 29"/>
</dbReference>
<dbReference type="EMBL" id="CM035434">
    <property type="protein sequence ID" value="KAH7291790.1"/>
    <property type="molecule type" value="Genomic_DNA"/>
</dbReference>
<keyword evidence="4" id="KW-1185">Reference proteome</keyword>
<dbReference type="AlphaFoldDB" id="A0A8T2R6Z8"/>
<reference evidence="3" key="1">
    <citation type="submission" date="2021-08" db="EMBL/GenBank/DDBJ databases">
        <title>WGS assembly of Ceratopteris richardii.</title>
        <authorList>
            <person name="Marchant D.B."/>
            <person name="Chen G."/>
            <person name="Jenkins J."/>
            <person name="Shu S."/>
            <person name="Leebens-Mack J."/>
            <person name="Grimwood J."/>
            <person name="Schmutz J."/>
            <person name="Soltis P."/>
            <person name="Soltis D."/>
            <person name="Chen Z.-H."/>
        </authorList>
    </citation>
    <scope>NUCLEOTIDE SEQUENCE</scope>
    <source>
        <strain evidence="3">Whitten #5841</strain>
        <tissue evidence="3">Leaf</tissue>
    </source>
</reference>
<feature type="compositionally biased region" description="Low complexity" evidence="1">
    <location>
        <begin position="184"/>
        <end position="197"/>
    </location>
</feature>